<gene>
    <name evidence="2" type="ORF">TorRG33x02_053740</name>
</gene>
<dbReference type="EMBL" id="JXTC01000022">
    <property type="protein sequence ID" value="PON98759.1"/>
    <property type="molecule type" value="Genomic_DNA"/>
</dbReference>
<evidence type="ECO:0000313" key="3">
    <source>
        <dbReference type="Proteomes" id="UP000237000"/>
    </source>
</evidence>
<evidence type="ECO:0000256" key="1">
    <source>
        <dbReference type="SAM" id="Phobius"/>
    </source>
</evidence>
<sequence>VLVRPNLDHRAAPSRAGGGRSAAARERVGGIIVPLLVVVVFGGGGVVVVGGIAVETGGAGGGVGAGVDEGEDGVVLAQSLDGVPDEGDVAAPGAREGCVGAGGEHFGETLLAEAMAALEQKRHSLLLVVPRLANRTARHFHFCRNPNRRPPRARPRRRRS</sequence>
<reference evidence="3" key="1">
    <citation type="submission" date="2016-06" db="EMBL/GenBank/DDBJ databases">
        <title>Parallel loss of symbiosis genes in relatives of nitrogen-fixing non-legume Parasponia.</title>
        <authorList>
            <person name="Van Velzen R."/>
            <person name="Holmer R."/>
            <person name="Bu F."/>
            <person name="Rutten L."/>
            <person name="Van Zeijl A."/>
            <person name="Liu W."/>
            <person name="Santuari L."/>
            <person name="Cao Q."/>
            <person name="Sharma T."/>
            <person name="Shen D."/>
            <person name="Roswanjaya Y."/>
            <person name="Wardhani T."/>
            <person name="Kalhor M.S."/>
            <person name="Jansen J."/>
            <person name="Van den Hoogen J."/>
            <person name="Gungor B."/>
            <person name="Hartog M."/>
            <person name="Hontelez J."/>
            <person name="Verver J."/>
            <person name="Yang W.-C."/>
            <person name="Schijlen E."/>
            <person name="Repin R."/>
            <person name="Schilthuizen M."/>
            <person name="Schranz E."/>
            <person name="Heidstra R."/>
            <person name="Miyata K."/>
            <person name="Fedorova E."/>
            <person name="Kohlen W."/>
            <person name="Bisseling T."/>
            <person name="Smit S."/>
            <person name="Geurts R."/>
        </authorList>
    </citation>
    <scope>NUCLEOTIDE SEQUENCE [LARGE SCALE GENOMIC DNA]</scope>
    <source>
        <strain evidence="3">cv. RG33-2</strain>
    </source>
</reference>
<comment type="caution">
    <text evidence="2">The sequence shown here is derived from an EMBL/GenBank/DDBJ whole genome shotgun (WGS) entry which is preliminary data.</text>
</comment>
<feature type="non-terminal residue" evidence="2">
    <location>
        <position position="1"/>
    </location>
</feature>
<dbReference type="AlphaFoldDB" id="A0A2P5FLV6"/>
<keyword evidence="3" id="KW-1185">Reference proteome</keyword>
<proteinExistence type="predicted"/>
<dbReference type="InParanoid" id="A0A2P5FLV6"/>
<organism evidence="2 3">
    <name type="scientific">Trema orientale</name>
    <name type="common">Charcoal tree</name>
    <name type="synonym">Celtis orientalis</name>
    <dbReference type="NCBI Taxonomy" id="63057"/>
    <lineage>
        <taxon>Eukaryota</taxon>
        <taxon>Viridiplantae</taxon>
        <taxon>Streptophyta</taxon>
        <taxon>Embryophyta</taxon>
        <taxon>Tracheophyta</taxon>
        <taxon>Spermatophyta</taxon>
        <taxon>Magnoliopsida</taxon>
        <taxon>eudicotyledons</taxon>
        <taxon>Gunneridae</taxon>
        <taxon>Pentapetalae</taxon>
        <taxon>rosids</taxon>
        <taxon>fabids</taxon>
        <taxon>Rosales</taxon>
        <taxon>Cannabaceae</taxon>
        <taxon>Trema</taxon>
    </lineage>
</organism>
<name>A0A2P5FLV6_TREOI</name>
<keyword evidence="1" id="KW-1133">Transmembrane helix</keyword>
<dbReference type="OrthoDB" id="10511134at2759"/>
<dbReference type="Proteomes" id="UP000237000">
    <property type="component" value="Unassembled WGS sequence"/>
</dbReference>
<accession>A0A2P5FLV6</accession>
<keyword evidence="1" id="KW-0472">Membrane</keyword>
<protein>
    <submittedName>
        <fullName evidence="2">Uncharacterized protein</fullName>
    </submittedName>
</protein>
<feature type="transmembrane region" description="Helical" evidence="1">
    <location>
        <begin position="31"/>
        <end position="54"/>
    </location>
</feature>
<evidence type="ECO:0000313" key="2">
    <source>
        <dbReference type="EMBL" id="PON98759.1"/>
    </source>
</evidence>
<keyword evidence="1" id="KW-0812">Transmembrane</keyword>